<accession>A0A4Z2GRM0</accession>
<organism evidence="2 3">
    <name type="scientific">Liparis tanakae</name>
    <name type="common">Tanaka's snailfish</name>
    <dbReference type="NCBI Taxonomy" id="230148"/>
    <lineage>
        <taxon>Eukaryota</taxon>
        <taxon>Metazoa</taxon>
        <taxon>Chordata</taxon>
        <taxon>Craniata</taxon>
        <taxon>Vertebrata</taxon>
        <taxon>Euteleostomi</taxon>
        <taxon>Actinopterygii</taxon>
        <taxon>Neopterygii</taxon>
        <taxon>Teleostei</taxon>
        <taxon>Neoteleostei</taxon>
        <taxon>Acanthomorphata</taxon>
        <taxon>Eupercaria</taxon>
        <taxon>Perciformes</taxon>
        <taxon>Cottioidei</taxon>
        <taxon>Cottales</taxon>
        <taxon>Liparidae</taxon>
        <taxon>Liparis</taxon>
    </lineage>
</organism>
<evidence type="ECO:0000256" key="1">
    <source>
        <dbReference type="SAM" id="MobiDB-lite"/>
    </source>
</evidence>
<evidence type="ECO:0000313" key="3">
    <source>
        <dbReference type="Proteomes" id="UP000314294"/>
    </source>
</evidence>
<reference evidence="2 3" key="1">
    <citation type="submission" date="2019-03" db="EMBL/GenBank/DDBJ databases">
        <title>First draft genome of Liparis tanakae, snailfish: a comprehensive survey of snailfish specific genes.</title>
        <authorList>
            <person name="Kim W."/>
            <person name="Song I."/>
            <person name="Jeong J.-H."/>
            <person name="Kim D."/>
            <person name="Kim S."/>
            <person name="Ryu S."/>
            <person name="Song J.Y."/>
            <person name="Lee S.K."/>
        </authorList>
    </citation>
    <scope>NUCLEOTIDE SEQUENCE [LARGE SCALE GENOMIC DNA]</scope>
    <source>
        <tissue evidence="2">Muscle</tissue>
    </source>
</reference>
<dbReference type="AlphaFoldDB" id="A0A4Z2GRM0"/>
<dbReference type="Proteomes" id="UP000314294">
    <property type="component" value="Unassembled WGS sequence"/>
</dbReference>
<keyword evidence="3" id="KW-1185">Reference proteome</keyword>
<feature type="region of interest" description="Disordered" evidence="1">
    <location>
        <begin position="1"/>
        <end position="31"/>
    </location>
</feature>
<dbReference type="EMBL" id="SRLO01000456">
    <property type="protein sequence ID" value="TNN55423.1"/>
    <property type="molecule type" value="Genomic_DNA"/>
</dbReference>
<name>A0A4Z2GRM0_9TELE</name>
<sequence length="139" mass="15577">MPTVMDPIEERTASSSSPPPSTLPFHIREEEARAADPPLQLQVAFLQLADLLDELADVIQVTQARAQRVGARLLRLHEQRSLFSDQTSRGIVLWGRRTSFARTRTNRRPVRSDKQLGAGLMCVGPDTERPFVPNNNGDY</sequence>
<comment type="caution">
    <text evidence="2">The sequence shown here is derived from an EMBL/GenBank/DDBJ whole genome shotgun (WGS) entry which is preliminary data.</text>
</comment>
<evidence type="ECO:0000313" key="2">
    <source>
        <dbReference type="EMBL" id="TNN55423.1"/>
    </source>
</evidence>
<protein>
    <submittedName>
        <fullName evidence="2">Uncharacterized protein</fullName>
    </submittedName>
</protein>
<gene>
    <name evidence="2" type="ORF">EYF80_034373</name>
</gene>
<proteinExistence type="predicted"/>